<name>A0ABS1U2Z4_9PROT</name>
<dbReference type="PANTHER" id="PTHR24567">
    <property type="entry name" value="CRP FAMILY TRANSCRIPTIONAL REGULATORY PROTEIN"/>
    <property type="match status" value="1"/>
</dbReference>
<dbReference type="CDD" id="cd00038">
    <property type="entry name" value="CAP_ED"/>
    <property type="match status" value="1"/>
</dbReference>
<dbReference type="Gene3D" id="1.10.10.10">
    <property type="entry name" value="Winged helix-like DNA-binding domain superfamily/Winged helix DNA-binding domain"/>
    <property type="match status" value="1"/>
</dbReference>
<evidence type="ECO:0000256" key="3">
    <source>
        <dbReference type="ARBA" id="ARBA00023163"/>
    </source>
</evidence>
<dbReference type="PANTHER" id="PTHR24567:SF74">
    <property type="entry name" value="HTH-TYPE TRANSCRIPTIONAL REGULATOR ARCR"/>
    <property type="match status" value="1"/>
</dbReference>
<keyword evidence="6" id="KW-1185">Reference proteome</keyword>
<comment type="caution">
    <text evidence="5">The sequence shown here is derived from an EMBL/GenBank/DDBJ whole genome shotgun (WGS) entry which is preliminary data.</text>
</comment>
<dbReference type="SUPFAM" id="SSF46785">
    <property type="entry name" value="Winged helix' DNA-binding domain"/>
    <property type="match status" value="1"/>
</dbReference>
<dbReference type="InterPro" id="IPR000595">
    <property type="entry name" value="cNMP-bd_dom"/>
</dbReference>
<dbReference type="Pfam" id="PF13545">
    <property type="entry name" value="HTH_Crp_2"/>
    <property type="match status" value="1"/>
</dbReference>
<proteinExistence type="predicted"/>
<dbReference type="InterPro" id="IPR018490">
    <property type="entry name" value="cNMP-bd_dom_sf"/>
</dbReference>
<protein>
    <submittedName>
        <fullName evidence="5">Crp/Fnr family transcriptional regulator</fullName>
    </submittedName>
</protein>
<evidence type="ECO:0000259" key="4">
    <source>
        <dbReference type="SMART" id="SM00100"/>
    </source>
</evidence>
<dbReference type="Proteomes" id="UP000660885">
    <property type="component" value="Unassembled WGS sequence"/>
</dbReference>
<dbReference type="SUPFAM" id="SSF51206">
    <property type="entry name" value="cAMP-binding domain-like"/>
    <property type="match status" value="1"/>
</dbReference>
<reference evidence="5 6" key="1">
    <citation type="submission" date="2021-01" db="EMBL/GenBank/DDBJ databases">
        <title>Belnapia mucosa sp. nov. and Belnapia arida sp. nov., isolated from the Tabernas Desert (Almeria, Spain).</title>
        <authorList>
            <person name="Molina-Menor E."/>
            <person name="Vidal-Verdu A."/>
            <person name="Calonge A."/>
            <person name="Satari L."/>
            <person name="Pereto J."/>
            <person name="Porcar M."/>
        </authorList>
    </citation>
    <scope>NUCLEOTIDE SEQUENCE [LARGE SCALE GENOMIC DNA]</scope>
    <source>
        <strain evidence="5 6">T18</strain>
    </source>
</reference>
<dbReference type="Gene3D" id="2.60.120.10">
    <property type="entry name" value="Jelly Rolls"/>
    <property type="match status" value="1"/>
</dbReference>
<accession>A0ABS1U2Z4</accession>
<evidence type="ECO:0000256" key="2">
    <source>
        <dbReference type="ARBA" id="ARBA00023125"/>
    </source>
</evidence>
<gene>
    <name evidence="5" type="ORF">JMJ56_13600</name>
</gene>
<dbReference type="SMART" id="SM00100">
    <property type="entry name" value="cNMP"/>
    <property type="match status" value="1"/>
</dbReference>
<evidence type="ECO:0000313" key="5">
    <source>
        <dbReference type="EMBL" id="MBL6079048.1"/>
    </source>
</evidence>
<sequence>MATAPESAPRNRLLAALPAEDLAWLRPKLKLVELELRQTLASPEQRIEHVYFLETGWVSVLAPLDDGDSAEVGLAGVEGMTGWPVALGDDTAEFEVMVQCAGTAWRLTNADFRDALEASAALRDLMMRFVLAQHSQIAWTAACNGRHNIEQRLARWLLMAHDRSEGDTFPITHEFLSVMLGVRRAGVTVAAGMLQRAGMIRYGGGRMTITDRPGLEASCCECYGSARRVQERHFPSGDNRYWR</sequence>
<dbReference type="InterPro" id="IPR050397">
    <property type="entry name" value="Env_Response_Regulators"/>
</dbReference>
<dbReference type="EMBL" id="JAETWB010000005">
    <property type="protein sequence ID" value="MBL6079048.1"/>
    <property type="molecule type" value="Genomic_DNA"/>
</dbReference>
<dbReference type="InterPro" id="IPR036388">
    <property type="entry name" value="WH-like_DNA-bd_sf"/>
</dbReference>
<dbReference type="Pfam" id="PF00027">
    <property type="entry name" value="cNMP_binding"/>
    <property type="match status" value="1"/>
</dbReference>
<keyword evidence="1" id="KW-0805">Transcription regulation</keyword>
<dbReference type="InterPro" id="IPR014710">
    <property type="entry name" value="RmlC-like_jellyroll"/>
</dbReference>
<dbReference type="InterPro" id="IPR036390">
    <property type="entry name" value="WH_DNA-bd_sf"/>
</dbReference>
<organism evidence="5 6">
    <name type="scientific">Belnapia arida</name>
    <dbReference type="NCBI Taxonomy" id="2804533"/>
    <lineage>
        <taxon>Bacteria</taxon>
        <taxon>Pseudomonadati</taxon>
        <taxon>Pseudomonadota</taxon>
        <taxon>Alphaproteobacteria</taxon>
        <taxon>Acetobacterales</taxon>
        <taxon>Roseomonadaceae</taxon>
        <taxon>Belnapia</taxon>
    </lineage>
</organism>
<keyword evidence="3" id="KW-0804">Transcription</keyword>
<evidence type="ECO:0000256" key="1">
    <source>
        <dbReference type="ARBA" id="ARBA00023015"/>
    </source>
</evidence>
<feature type="domain" description="Cyclic nucleotide-binding" evidence="4">
    <location>
        <begin position="13"/>
        <end position="134"/>
    </location>
</feature>
<dbReference type="InterPro" id="IPR012318">
    <property type="entry name" value="HTH_CRP"/>
</dbReference>
<keyword evidence="2" id="KW-0238">DNA-binding</keyword>
<evidence type="ECO:0000313" key="6">
    <source>
        <dbReference type="Proteomes" id="UP000660885"/>
    </source>
</evidence>